<comment type="similarity">
    <text evidence="5">Belongs to the SAT4 family.</text>
</comment>
<dbReference type="Proteomes" id="UP001321760">
    <property type="component" value="Unassembled WGS sequence"/>
</dbReference>
<dbReference type="InterPro" id="IPR052337">
    <property type="entry name" value="SAT4-like"/>
</dbReference>
<dbReference type="EMBL" id="MU865932">
    <property type="protein sequence ID" value="KAK4450425.1"/>
    <property type="molecule type" value="Genomic_DNA"/>
</dbReference>
<evidence type="ECO:0000256" key="2">
    <source>
        <dbReference type="ARBA" id="ARBA00022692"/>
    </source>
</evidence>
<protein>
    <recommendedName>
        <fullName evidence="8">Rhodopsin domain-containing protein</fullName>
    </recommendedName>
</protein>
<feature type="transmembrane region" description="Helical" evidence="7">
    <location>
        <begin position="74"/>
        <end position="99"/>
    </location>
</feature>
<dbReference type="InterPro" id="IPR049326">
    <property type="entry name" value="Rhodopsin_dom_fungi"/>
</dbReference>
<evidence type="ECO:0000256" key="4">
    <source>
        <dbReference type="ARBA" id="ARBA00023136"/>
    </source>
</evidence>
<feature type="transmembrane region" description="Helical" evidence="7">
    <location>
        <begin position="43"/>
        <end position="62"/>
    </location>
</feature>
<name>A0AAV9GSA5_9PEZI</name>
<dbReference type="Pfam" id="PF20684">
    <property type="entry name" value="Fung_rhodopsin"/>
    <property type="match status" value="1"/>
</dbReference>
<keyword evidence="10" id="KW-1185">Reference proteome</keyword>
<evidence type="ECO:0000313" key="10">
    <source>
        <dbReference type="Proteomes" id="UP001321760"/>
    </source>
</evidence>
<organism evidence="9 10">
    <name type="scientific">Podospora aff. communis PSN243</name>
    <dbReference type="NCBI Taxonomy" id="3040156"/>
    <lineage>
        <taxon>Eukaryota</taxon>
        <taxon>Fungi</taxon>
        <taxon>Dikarya</taxon>
        <taxon>Ascomycota</taxon>
        <taxon>Pezizomycotina</taxon>
        <taxon>Sordariomycetes</taxon>
        <taxon>Sordariomycetidae</taxon>
        <taxon>Sordariales</taxon>
        <taxon>Podosporaceae</taxon>
        <taxon>Podospora</taxon>
    </lineage>
</organism>
<feature type="region of interest" description="Disordered" evidence="6">
    <location>
        <begin position="1"/>
        <end position="30"/>
    </location>
</feature>
<reference evidence="9" key="1">
    <citation type="journal article" date="2023" name="Mol. Phylogenet. Evol.">
        <title>Genome-scale phylogeny and comparative genomics of the fungal order Sordariales.</title>
        <authorList>
            <person name="Hensen N."/>
            <person name="Bonometti L."/>
            <person name="Westerberg I."/>
            <person name="Brannstrom I.O."/>
            <person name="Guillou S."/>
            <person name="Cros-Aarteil S."/>
            <person name="Calhoun S."/>
            <person name="Haridas S."/>
            <person name="Kuo A."/>
            <person name="Mondo S."/>
            <person name="Pangilinan J."/>
            <person name="Riley R."/>
            <person name="LaButti K."/>
            <person name="Andreopoulos B."/>
            <person name="Lipzen A."/>
            <person name="Chen C."/>
            <person name="Yan M."/>
            <person name="Daum C."/>
            <person name="Ng V."/>
            <person name="Clum A."/>
            <person name="Steindorff A."/>
            <person name="Ohm R.A."/>
            <person name="Martin F."/>
            <person name="Silar P."/>
            <person name="Natvig D.O."/>
            <person name="Lalanne C."/>
            <person name="Gautier V."/>
            <person name="Ament-Velasquez S.L."/>
            <person name="Kruys A."/>
            <person name="Hutchinson M.I."/>
            <person name="Powell A.J."/>
            <person name="Barry K."/>
            <person name="Miller A.N."/>
            <person name="Grigoriev I.V."/>
            <person name="Debuchy R."/>
            <person name="Gladieux P."/>
            <person name="Hiltunen Thoren M."/>
            <person name="Johannesson H."/>
        </authorList>
    </citation>
    <scope>NUCLEOTIDE SEQUENCE</scope>
    <source>
        <strain evidence="9">PSN243</strain>
    </source>
</reference>
<keyword evidence="4 7" id="KW-0472">Membrane</keyword>
<gene>
    <name evidence="9" type="ORF">QBC34DRAFT_323930</name>
</gene>
<reference evidence="9" key="2">
    <citation type="submission" date="2023-05" db="EMBL/GenBank/DDBJ databases">
        <authorList>
            <consortium name="Lawrence Berkeley National Laboratory"/>
            <person name="Steindorff A."/>
            <person name="Hensen N."/>
            <person name="Bonometti L."/>
            <person name="Westerberg I."/>
            <person name="Brannstrom I.O."/>
            <person name="Guillou S."/>
            <person name="Cros-Aarteil S."/>
            <person name="Calhoun S."/>
            <person name="Haridas S."/>
            <person name="Kuo A."/>
            <person name="Mondo S."/>
            <person name="Pangilinan J."/>
            <person name="Riley R."/>
            <person name="Labutti K."/>
            <person name="Andreopoulos B."/>
            <person name="Lipzen A."/>
            <person name="Chen C."/>
            <person name="Yanf M."/>
            <person name="Daum C."/>
            <person name="Ng V."/>
            <person name="Clum A."/>
            <person name="Ohm R."/>
            <person name="Martin F."/>
            <person name="Silar P."/>
            <person name="Natvig D."/>
            <person name="Lalanne C."/>
            <person name="Gautier V."/>
            <person name="Ament-Velasquez S.L."/>
            <person name="Kruys A."/>
            <person name="Hutchinson M.I."/>
            <person name="Powell A.J."/>
            <person name="Barry K."/>
            <person name="Miller A.N."/>
            <person name="Grigoriev I.V."/>
            <person name="Debuchy R."/>
            <person name="Gladieux P."/>
            <person name="Thoren M.H."/>
            <person name="Johannesson H."/>
        </authorList>
    </citation>
    <scope>NUCLEOTIDE SEQUENCE</scope>
    <source>
        <strain evidence="9">PSN243</strain>
    </source>
</reference>
<sequence length="321" mass="35106">MDSSSNTTIAGDATTSGNDTTAPSTATGSSGVPVEDYSLPLNLTVWFLTGIASMFLALRIYAKIWRRRPLWWDDYVLIAGWVALVLSCSFLTVCTHYDLGKHGDDIKKENLSNLLKYTYFAGFFSILAAIWSKSSFAITLLGFSTGRTRKVVWFILISINIIMGGNALLQWIQCWPIPKLWLGVEGVCWLKFRRVRAINTFVAAYSGTADVVLALLPWKIIWNAKIRRSEKLGALFAMSMGVFAGAASFSKIPALGAIGNADMITMVSLYIVGTAEGAITIMAASIPILRALFHQRTGPTTPSIPSSFKITENDSPRNSLV</sequence>
<evidence type="ECO:0000256" key="3">
    <source>
        <dbReference type="ARBA" id="ARBA00022989"/>
    </source>
</evidence>
<proteinExistence type="inferred from homology"/>
<feature type="region of interest" description="Disordered" evidence="6">
    <location>
        <begin position="298"/>
        <end position="321"/>
    </location>
</feature>
<feature type="compositionally biased region" description="Low complexity" evidence="6">
    <location>
        <begin position="20"/>
        <end position="30"/>
    </location>
</feature>
<feature type="transmembrane region" description="Helical" evidence="7">
    <location>
        <begin position="119"/>
        <end position="144"/>
    </location>
</feature>
<dbReference type="PANTHER" id="PTHR33048">
    <property type="entry name" value="PTH11-LIKE INTEGRAL MEMBRANE PROTEIN (AFU_ORTHOLOGUE AFUA_5G11245)"/>
    <property type="match status" value="1"/>
</dbReference>
<feature type="transmembrane region" description="Helical" evidence="7">
    <location>
        <begin position="197"/>
        <end position="220"/>
    </location>
</feature>
<accession>A0AAV9GSA5</accession>
<dbReference type="PANTHER" id="PTHR33048:SF42">
    <property type="entry name" value="INTEGRAL MEMBRANE PROTEIN"/>
    <property type="match status" value="1"/>
</dbReference>
<evidence type="ECO:0000256" key="7">
    <source>
        <dbReference type="SAM" id="Phobius"/>
    </source>
</evidence>
<dbReference type="AlphaFoldDB" id="A0AAV9GSA5"/>
<feature type="transmembrane region" description="Helical" evidence="7">
    <location>
        <begin position="269"/>
        <end position="289"/>
    </location>
</feature>
<evidence type="ECO:0000256" key="1">
    <source>
        <dbReference type="ARBA" id="ARBA00004141"/>
    </source>
</evidence>
<feature type="domain" description="Rhodopsin" evidence="8">
    <location>
        <begin position="58"/>
        <end position="294"/>
    </location>
</feature>
<comment type="caution">
    <text evidence="9">The sequence shown here is derived from an EMBL/GenBank/DDBJ whole genome shotgun (WGS) entry which is preliminary data.</text>
</comment>
<evidence type="ECO:0000256" key="5">
    <source>
        <dbReference type="ARBA" id="ARBA00038359"/>
    </source>
</evidence>
<feature type="compositionally biased region" description="Polar residues" evidence="6">
    <location>
        <begin position="1"/>
        <end position="19"/>
    </location>
</feature>
<feature type="transmembrane region" description="Helical" evidence="7">
    <location>
        <begin position="151"/>
        <end position="172"/>
    </location>
</feature>
<keyword evidence="2 7" id="KW-0812">Transmembrane</keyword>
<evidence type="ECO:0000259" key="8">
    <source>
        <dbReference type="Pfam" id="PF20684"/>
    </source>
</evidence>
<evidence type="ECO:0000313" key="9">
    <source>
        <dbReference type="EMBL" id="KAK4450425.1"/>
    </source>
</evidence>
<evidence type="ECO:0000256" key="6">
    <source>
        <dbReference type="SAM" id="MobiDB-lite"/>
    </source>
</evidence>
<feature type="transmembrane region" description="Helical" evidence="7">
    <location>
        <begin position="232"/>
        <end position="249"/>
    </location>
</feature>
<dbReference type="GO" id="GO:0016020">
    <property type="term" value="C:membrane"/>
    <property type="evidence" value="ECO:0007669"/>
    <property type="project" value="UniProtKB-SubCell"/>
</dbReference>
<keyword evidence="3 7" id="KW-1133">Transmembrane helix</keyword>
<comment type="subcellular location">
    <subcellularLocation>
        <location evidence="1">Membrane</location>
        <topology evidence="1">Multi-pass membrane protein</topology>
    </subcellularLocation>
</comment>
<feature type="compositionally biased region" description="Polar residues" evidence="6">
    <location>
        <begin position="298"/>
        <end position="310"/>
    </location>
</feature>